<dbReference type="Gene3D" id="2.60.40.10">
    <property type="entry name" value="Immunoglobulins"/>
    <property type="match status" value="1"/>
</dbReference>
<dbReference type="InterPro" id="IPR013783">
    <property type="entry name" value="Ig-like_fold"/>
</dbReference>
<feature type="transmembrane region" description="Helical" evidence="1">
    <location>
        <begin position="444"/>
        <end position="465"/>
    </location>
</feature>
<feature type="transmembrane region" description="Helical" evidence="1">
    <location>
        <begin position="138"/>
        <end position="155"/>
    </location>
</feature>
<feature type="transmembrane region" description="Helical" evidence="1">
    <location>
        <begin position="16"/>
        <end position="35"/>
    </location>
</feature>
<sequence>MYLRRLREIKMEHKRALYPLLSAFWFFGLTIFMLYPLSLKLSTYARETGDTLLNTWILAWVTRSLVTDPFHLFHGNIFYPFPYSVAFSEVLAGDIPIAAPVLWLTGNPLLAHNVVLLMSFFLSGFGTYLLVRFLTGSEVAAILGGTIFAFAPYRFAHLCGHVQILTTQWMPLSLFFLHRAFVSGLWRDFFLFSACFILQALSCFYYAFYFGLGVALFVTYFLATAWKETGWDRVRKFAVACVVVGICVVPFGLPYFEAQEEYGFTRTIEEAKFYSAHLVDYLLPPPENHLYGRWISRLLRILPGAEKWYRQCGVEHWLFPGIVAPLLGLVGLLSFPRIENGTLTVEGQREPSVWLHWKAGATRNQGYYLLLAVFALVMSFGPELQIAGRQTGVPLPYRCFYELVPGFKALRCPARFEALLMLALAVLAGYGVRKILGGLSRLSTGWGACAALSGGLIGLVVLEYLSIPVPVVRVPTGPEVPPVYRWLGQQEQSTVVAELPADIEHNFWYMYFSTYHWRRIVNGYSGFVPDQFFDIQERLGSFPERESVDLLRALGVDLVIVHGDGYSGEHREALENALENNPELVLVQRFGGDSVYRIKREIGAQPQAKIDVSLPKVVACKQLVGIPVIVKNLGERALFFSPTEKLFTVARWSGGQSLEEHVWTHLPLVVPAGRAQQVFAKLSSPVEMGKYFLELKIKMGGAKGETSSPVEVVSSLPDTLGKTGHLAVVGPCKLPEQVAPGSTFEFSCEVRNVGHSVWLAQTPSSPVRGGVSLGIRRWRHVDGGDAVAANGQPLEARAHLAQALWPGQFAILAGKAQAPSTPGIYTVKLDMVSEWVSWFEDIKASSAREVQVVVK</sequence>
<comment type="caution">
    <text evidence="2">The sequence shown here is derived from an EMBL/GenBank/DDBJ whole genome shotgun (WGS) entry which is preliminary data.</text>
</comment>
<dbReference type="EMBL" id="CAJNOB010000009">
    <property type="protein sequence ID" value="CAF0694720.1"/>
    <property type="molecule type" value="Genomic_DNA"/>
</dbReference>
<reference evidence="2" key="1">
    <citation type="submission" date="2021-02" db="EMBL/GenBank/DDBJ databases">
        <authorList>
            <person name="Cremers G."/>
            <person name="Picone N."/>
        </authorList>
    </citation>
    <scope>NUCLEOTIDE SEQUENCE</scope>
    <source>
        <strain evidence="2">PQ17</strain>
    </source>
</reference>
<name>A0A8J2BNV0_9BACT</name>
<keyword evidence="3" id="KW-1185">Reference proteome</keyword>
<feature type="transmembrane region" description="Helical" evidence="1">
    <location>
        <begin position="237"/>
        <end position="256"/>
    </location>
</feature>
<protein>
    <recommendedName>
        <fullName evidence="4">Bacterial membrane protein YfhO</fullName>
    </recommendedName>
</protein>
<dbReference type="Proteomes" id="UP000663859">
    <property type="component" value="Unassembled WGS sequence"/>
</dbReference>
<keyword evidence="1" id="KW-1133">Transmembrane helix</keyword>
<evidence type="ECO:0000313" key="3">
    <source>
        <dbReference type="Proteomes" id="UP000663859"/>
    </source>
</evidence>
<dbReference type="PANTHER" id="PTHR38454:SF1">
    <property type="entry name" value="INTEGRAL MEMBRANE PROTEIN"/>
    <property type="match status" value="1"/>
</dbReference>
<dbReference type="AlphaFoldDB" id="A0A8J2BNV0"/>
<dbReference type="InterPro" id="IPR018580">
    <property type="entry name" value="Uncharacterised_YfhO"/>
</dbReference>
<proteinExistence type="predicted"/>
<evidence type="ECO:0008006" key="4">
    <source>
        <dbReference type="Google" id="ProtNLM"/>
    </source>
</evidence>
<dbReference type="PANTHER" id="PTHR38454">
    <property type="entry name" value="INTEGRAL MEMBRANE PROTEIN-RELATED"/>
    <property type="match status" value="1"/>
</dbReference>
<feature type="transmembrane region" description="Helical" evidence="1">
    <location>
        <begin position="207"/>
        <end position="225"/>
    </location>
</feature>
<keyword evidence="1" id="KW-0472">Membrane</keyword>
<feature type="transmembrane region" description="Helical" evidence="1">
    <location>
        <begin position="110"/>
        <end position="131"/>
    </location>
</feature>
<evidence type="ECO:0000313" key="2">
    <source>
        <dbReference type="EMBL" id="CAF0694720.1"/>
    </source>
</evidence>
<evidence type="ECO:0000256" key="1">
    <source>
        <dbReference type="SAM" id="Phobius"/>
    </source>
</evidence>
<feature type="transmembrane region" description="Helical" evidence="1">
    <location>
        <begin position="367"/>
        <end position="387"/>
    </location>
</feature>
<organism evidence="2 3">
    <name type="scientific">Candidatus Methylacidithermus pantelleriae</name>
    <dbReference type="NCBI Taxonomy" id="2744239"/>
    <lineage>
        <taxon>Bacteria</taxon>
        <taxon>Pseudomonadati</taxon>
        <taxon>Verrucomicrobiota</taxon>
        <taxon>Methylacidiphilae</taxon>
        <taxon>Methylacidiphilales</taxon>
        <taxon>Methylacidiphilaceae</taxon>
        <taxon>Candidatus Methylacidithermus</taxon>
    </lineage>
</organism>
<accession>A0A8J2BNV0</accession>
<gene>
    <name evidence="2" type="ORF">MPNT_170045</name>
</gene>
<feature type="transmembrane region" description="Helical" evidence="1">
    <location>
        <begin position="184"/>
        <end position="201"/>
    </location>
</feature>
<feature type="transmembrane region" description="Helical" evidence="1">
    <location>
        <begin position="414"/>
        <end position="432"/>
    </location>
</feature>
<keyword evidence="1" id="KW-0812">Transmembrane</keyword>